<proteinExistence type="inferred from homology"/>
<dbReference type="AlphaFoldDB" id="A0A0B7NKM4"/>
<dbReference type="PRINTS" id="PR00724">
    <property type="entry name" value="CRBOXYPTASEC"/>
</dbReference>
<dbReference type="PANTHER" id="PTHR11373:SF4">
    <property type="entry name" value="DEOXYNUCLEOSIDE TRIPHOSPHATE TRIPHOSPHOHYDROLASE SAMHD1"/>
    <property type="match status" value="1"/>
</dbReference>
<accession>A0A0B7NKM4</accession>
<dbReference type="GO" id="GO:0006508">
    <property type="term" value="P:proteolysis"/>
    <property type="evidence" value="ECO:0007669"/>
    <property type="project" value="InterPro"/>
</dbReference>
<dbReference type="EMBL" id="LN732288">
    <property type="protein sequence ID" value="CEP15468.1"/>
    <property type="molecule type" value="Genomic_DNA"/>
</dbReference>
<dbReference type="InterPro" id="IPR006674">
    <property type="entry name" value="HD_domain"/>
</dbReference>
<dbReference type="Gene3D" id="1.10.3210.10">
    <property type="entry name" value="Hypothetical protein af1432"/>
    <property type="match status" value="1"/>
</dbReference>
<dbReference type="GO" id="GO:0005634">
    <property type="term" value="C:nucleus"/>
    <property type="evidence" value="ECO:0007669"/>
    <property type="project" value="TreeGrafter"/>
</dbReference>
<dbReference type="PROSITE" id="PS51831">
    <property type="entry name" value="HD"/>
    <property type="match status" value="1"/>
</dbReference>
<keyword evidence="3" id="KW-0325">Glycoprotein</keyword>
<evidence type="ECO:0000256" key="3">
    <source>
        <dbReference type="ARBA" id="ARBA00023180"/>
    </source>
</evidence>
<feature type="chain" id="PRO_5007763210" description="HD domain-containing protein" evidence="4">
    <location>
        <begin position="19"/>
        <end position="909"/>
    </location>
</feature>
<dbReference type="GO" id="GO:0006203">
    <property type="term" value="P:dGTP catabolic process"/>
    <property type="evidence" value="ECO:0007669"/>
    <property type="project" value="TreeGrafter"/>
</dbReference>
<organism evidence="6 7">
    <name type="scientific">Parasitella parasitica</name>
    <dbReference type="NCBI Taxonomy" id="35722"/>
    <lineage>
        <taxon>Eukaryota</taxon>
        <taxon>Fungi</taxon>
        <taxon>Fungi incertae sedis</taxon>
        <taxon>Mucoromycota</taxon>
        <taxon>Mucoromycotina</taxon>
        <taxon>Mucoromycetes</taxon>
        <taxon>Mucorales</taxon>
        <taxon>Mucorineae</taxon>
        <taxon>Mucoraceae</taxon>
        <taxon>Parasitella</taxon>
    </lineage>
</organism>
<name>A0A0B7NKM4_9FUNG</name>
<dbReference type="GO" id="GO:0004185">
    <property type="term" value="F:serine-type carboxypeptidase activity"/>
    <property type="evidence" value="ECO:0007669"/>
    <property type="project" value="InterPro"/>
</dbReference>
<dbReference type="SUPFAM" id="SSF109604">
    <property type="entry name" value="HD-domain/PDEase-like"/>
    <property type="match status" value="1"/>
</dbReference>
<protein>
    <recommendedName>
        <fullName evidence="5">HD domain-containing protein</fullName>
    </recommendedName>
</protein>
<dbReference type="PANTHER" id="PTHR11373">
    <property type="entry name" value="DEOXYNUCLEOSIDE TRIPHOSPHATE TRIPHOSPHOHYDROLASE"/>
    <property type="match status" value="1"/>
</dbReference>
<sequence>MFFVLAASFFVASSSVQALKYSPQVALQNARYESQGFRILNSDKIENYSVRIKQPKSCEPGVQYSGYIDKHDTNDHFFFYFFESRTDPENDPTVLWLNGGPGCSSMMGLWMELGPCQVNEFGNDTNRNPYSWNTAANIVFLDQPVNVGYSYGDTKVRNTEESARDVYAFLQLFFAEYSQYANNPFHISGESYGGHYLPAISTEIIRNNKVAKEKNLLEINYQSMLIGNGWTDPRTQFKEYATYGCSHDGSPYKPLFDQKTCDKMAKSYSHCRNLLDACYKMPNALTCVPANLYCEKSQTGAFDETGLNPYDIRKKCEGDSGLCYDLIESIEVYANREDVRLALGVDEMAGKYAGCSDSVGYRFYQTGDGSKDYSGHVAETLDAGVRVLLYVGDMDWICNWMGNLAWSLDMEWSGKQGYNEAPKEKWFSDFTGTHAGDVREYNNLTFLRIFNAGHMVPYDQPKNANNSENLINKHSGTFYNGHKVINDPIHGHITLDDYTVNFIDTPQFQRLRDLKQLGVLYFIFPGGSHNRFEHSVGVSHLAGTLIERFAKEQPELNITPDEIKCVKLAGLCHDLGHGPFSHVFDKSFMPRARPGLKWSHEQASELMLEHLVEDNNIDIEKTEINFIKDLIAGEPRSTSKYSEHKFLFDIVANKKNSVDVDKFDYIERDTYNMGLRCSYDAKRPLVYSRVVNNEICYHHKEVYNMYEMFHTRYSLFKQIYNHRVGKCIELMIVDALLLADKYLKISESVDKPEDYLYLTDDILRTIERSKCPELQEARKIIHNIRTRKLYKFVDEFLIPPEMEHHLNKDTVTPQDIVNHQTDNAGLVEQDVIVQFSKINYAMNERNPVDSIRFFSKSNDQESFKIPQEKVSYMIPTRFQDINIRIFTRDPSKSQAIQKAFRRYLEQFRI</sequence>
<dbReference type="Proteomes" id="UP000054107">
    <property type="component" value="Unassembled WGS sequence"/>
</dbReference>
<dbReference type="PROSITE" id="PS00560">
    <property type="entry name" value="CARBOXYPEPT_SER_HIS"/>
    <property type="match status" value="1"/>
</dbReference>
<dbReference type="InterPro" id="IPR029058">
    <property type="entry name" value="AB_hydrolase_fold"/>
</dbReference>
<keyword evidence="7" id="KW-1185">Reference proteome</keyword>
<evidence type="ECO:0000256" key="2">
    <source>
        <dbReference type="ARBA" id="ARBA00022645"/>
    </source>
</evidence>
<dbReference type="CDD" id="cd00077">
    <property type="entry name" value="HDc"/>
    <property type="match status" value="1"/>
</dbReference>
<evidence type="ECO:0000313" key="7">
    <source>
        <dbReference type="Proteomes" id="UP000054107"/>
    </source>
</evidence>
<dbReference type="PROSITE" id="PS00131">
    <property type="entry name" value="CARBOXYPEPT_SER_SER"/>
    <property type="match status" value="1"/>
</dbReference>
<dbReference type="SUPFAM" id="SSF53474">
    <property type="entry name" value="alpha/beta-Hydrolases"/>
    <property type="match status" value="1"/>
</dbReference>
<dbReference type="InterPro" id="IPR003607">
    <property type="entry name" value="HD/PDEase_dom"/>
</dbReference>
<dbReference type="InterPro" id="IPR001563">
    <property type="entry name" value="Peptidase_S10"/>
</dbReference>
<dbReference type="Pfam" id="PF00450">
    <property type="entry name" value="Peptidase_S10"/>
    <property type="match status" value="1"/>
</dbReference>
<comment type="similarity">
    <text evidence="1">Belongs to the peptidase S10 family.</text>
</comment>
<feature type="signal peptide" evidence="4">
    <location>
        <begin position="1"/>
        <end position="18"/>
    </location>
</feature>
<evidence type="ECO:0000256" key="1">
    <source>
        <dbReference type="ARBA" id="ARBA00009431"/>
    </source>
</evidence>
<dbReference type="Gene3D" id="1.10.287.410">
    <property type="match status" value="1"/>
</dbReference>
<dbReference type="SMART" id="SM00471">
    <property type="entry name" value="HDc"/>
    <property type="match status" value="1"/>
</dbReference>
<dbReference type="FunFam" id="1.10.3210.10:FF:000017">
    <property type="entry name" value="Deoxynucleoside triphosphate triphosphohydrolase SAMHD1"/>
    <property type="match status" value="1"/>
</dbReference>
<keyword evidence="2" id="KW-0121">Carboxypeptidase</keyword>
<dbReference type="Gene3D" id="3.40.50.1820">
    <property type="entry name" value="alpha/beta hydrolase"/>
    <property type="match status" value="1"/>
</dbReference>
<evidence type="ECO:0000256" key="4">
    <source>
        <dbReference type="SAM" id="SignalP"/>
    </source>
</evidence>
<dbReference type="OrthoDB" id="443318at2759"/>
<dbReference type="InterPro" id="IPR050135">
    <property type="entry name" value="dGTPase-like"/>
</dbReference>
<dbReference type="InterPro" id="IPR018202">
    <property type="entry name" value="Ser_caboxypep_ser_AS"/>
</dbReference>
<keyword evidence="2" id="KW-0645">Protease</keyword>
<dbReference type="GO" id="GO:0008832">
    <property type="term" value="F:dGTPase activity"/>
    <property type="evidence" value="ECO:0007669"/>
    <property type="project" value="TreeGrafter"/>
</dbReference>
<dbReference type="Gene3D" id="3.30.70.2760">
    <property type="match status" value="1"/>
</dbReference>
<evidence type="ECO:0000313" key="6">
    <source>
        <dbReference type="EMBL" id="CEP15468.1"/>
    </source>
</evidence>
<dbReference type="STRING" id="35722.A0A0B7NKM4"/>
<feature type="domain" description="HD" evidence="5">
    <location>
        <begin position="531"/>
        <end position="666"/>
    </location>
</feature>
<dbReference type="InterPro" id="IPR033124">
    <property type="entry name" value="Ser_caboxypep_his_AS"/>
</dbReference>
<keyword evidence="4" id="KW-0732">Signal</keyword>
<keyword evidence="2" id="KW-0378">Hydrolase</keyword>
<evidence type="ECO:0000259" key="5">
    <source>
        <dbReference type="PROSITE" id="PS51831"/>
    </source>
</evidence>
<reference evidence="6 7" key="1">
    <citation type="submission" date="2014-09" db="EMBL/GenBank/DDBJ databases">
        <authorList>
            <person name="Ellenberger Sabrina"/>
        </authorList>
    </citation>
    <scope>NUCLEOTIDE SEQUENCE [LARGE SCALE GENOMIC DNA]</scope>
    <source>
        <strain evidence="6 7">CBS 412.66</strain>
    </source>
</reference>
<dbReference type="Pfam" id="PF01966">
    <property type="entry name" value="HD"/>
    <property type="match status" value="1"/>
</dbReference>
<gene>
    <name evidence="6" type="primary">PARPA_09687.1 scaffold 37816</name>
</gene>